<dbReference type="Proteomes" id="UP000321393">
    <property type="component" value="Unassembled WGS sequence"/>
</dbReference>
<comment type="caution">
    <text evidence="2">The sequence shown here is derived from an EMBL/GenBank/DDBJ whole genome shotgun (WGS) entry which is preliminary data.</text>
</comment>
<name>A0A5D3BU72_CUCMM</name>
<evidence type="ECO:0000313" key="3">
    <source>
        <dbReference type="Proteomes" id="UP000321393"/>
    </source>
</evidence>
<evidence type="ECO:0000313" key="2">
    <source>
        <dbReference type="EMBL" id="TYK01786.1"/>
    </source>
</evidence>
<dbReference type="EMBL" id="SSTE01010863">
    <property type="protein sequence ID" value="KAA0052219.1"/>
    <property type="molecule type" value="Genomic_DNA"/>
</dbReference>
<gene>
    <name evidence="2" type="ORF">E5676_scaffold113G00150</name>
    <name evidence="1" type="ORF">E6C27_scaffold207G00310</name>
</gene>
<evidence type="ECO:0000313" key="1">
    <source>
        <dbReference type="EMBL" id="KAA0052219.1"/>
    </source>
</evidence>
<reference evidence="3 4" key="1">
    <citation type="submission" date="2019-08" db="EMBL/GenBank/DDBJ databases">
        <title>Draft genome sequences of two oriental melons (Cucumis melo L. var makuwa).</title>
        <authorList>
            <person name="Kwon S.-Y."/>
        </authorList>
    </citation>
    <scope>NUCLEOTIDE SEQUENCE [LARGE SCALE GENOMIC DNA]</scope>
    <source>
        <strain evidence="4">cv. Chang Bougi</strain>
        <strain evidence="3">cv. SW 3</strain>
        <tissue evidence="2">Leaf</tissue>
    </source>
</reference>
<sequence length="158" mass="17595">MRPKRVLGNYHSTPFLVYFGYNLIYGAIRPSARLDQEKKQEGLGAFVKKLSKWPQRLFFLIRMIPTPPLPFMEEPSKSRVASLLVGQEGHRLTTSSIIAKYKHRGLLAMGVCIIAKPGMNLQMSDNFPINLLSCFTEVGLGISDIALSLEASTSTPLL</sequence>
<dbReference type="EMBL" id="SSTD01015999">
    <property type="protein sequence ID" value="TYK01786.1"/>
    <property type="molecule type" value="Genomic_DNA"/>
</dbReference>
<dbReference type="AlphaFoldDB" id="A0A5D3BU72"/>
<dbReference type="Proteomes" id="UP000321947">
    <property type="component" value="Unassembled WGS sequence"/>
</dbReference>
<evidence type="ECO:0000313" key="4">
    <source>
        <dbReference type="Proteomes" id="UP000321947"/>
    </source>
</evidence>
<proteinExistence type="predicted"/>
<accession>A0A5D3BU72</accession>
<protein>
    <submittedName>
        <fullName evidence="2">Uncharacterized protein</fullName>
    </submittedName>
</protein>
<organism evidence="2 4">
    <name type="scientific">Cucumis melo var. makuwa</name>
    <name type="common">Oriental melon</name>
    <dbReference type="NCBI Taxonomy" id="1194695"/>
    <lineage>
        <taxon>Eukaryota</taxon>
        <taxon>Viridiplantae</taxon>
        <taxon>Streptophyta</taxon>
        <taxon>Embryophyta</taxon>
        <taxon>Tracheophyta</taxon>
        <taxon>Spermatophyta</taxon>
        <taxon>Magnoliopsida</taxon>
        <taxon>eudicotyledons</taxon>
        <taxon>Gunneridae</taxon>
        <taxon>Pentapetalae</taxon>
        <taxon>rosids</taxon>
        <taxon>fabids</taxon>
        <taxon>Cucurbitales</taxon>
        <taxon>Cucurbitaceae</taxon>
        <taxon>Benincaseae</taxon>
        <taxon>Cucumis</taxon>
    </lineage>
</organism>